<dbReference type="PANTHER" id="PTHR42910:SF1">
    <property type="entry name" value="MAJOR FACILITATOR SUPERFAMILY (MFS) PROFILE DOMAIN-CONTAINING PROTEIN"/>
    <property type="match status" value="1"/>
</dbReference>
<evidence type="ECO:0000313" key="1">
    <source>
        <dbReference type="EMBL" id="ABC38299.1"/>
    </source>
</evidence>
<reference evidence="1 2" key="1">
    <citation type="journal article" date="2005" name="BMC Genomics">
        <title>Bacterial genome adaptation to niches: divergence of the potential virulence genes in three Burkholderia species of different survival strategies.</title>
        <authorList>
            <person name="Kim H.S."/>
            <person name="Schell M.A."/>
            <person name="Yu Y."/>
            <person name="Ulrich R.L."/>
            <person name="Sarria S.H."/>
            <person name="Nierman W.C."/>
            <person name="DeShazer D."/>
        </authorList>
    </citation>
    <scope>NUCLEOTIDE SEQUENCE [LARGE SCALE GENOMIC DNA]</scope>
    <source>
        <strain evidence="2">ATCC 700388 / DSM 13276 / CCUG 48851 / CIP 106301 / E264</strain>
    </source>
</reference>
<keyword evidence="2" id="KW-1185">Reference proteome</keyword>
<dbReference type="PANTHER" id="PTHR42910">
    <property type="entry name" value="TRANSPORTER SCO4007-RELATED"/>
    <property type="match status" value="1"/>
</dbReference>
<dbReference type="Proteomes" id="UP000001930">
    <property type="component" value="Chromosome I"/>
</dbReference>
<dbReference type="KEGG" id="bte:BTH_I2059"/>
<evidence type="ECO:0000313" key="2">
    <source>
        <dbReference type="Proteomes" id="UP000001930"/>
    </source>
</evidence>
<accession>Q2SWW6</accession>
<dbReference type="AlphaFoldDB" id="Q2SWW6"/>
<proteinExistence type="predicted"/>
<dbReference type="HOGENOM" id="CLU_1615915_0_0_4"/>
<sequence>MPASRPLRNIARLPDLRVERVLQIRGTLATLMFAAFNVFWNALVPPLSAPPYMLSHCAIGAFSLVGALGALAAARAGHSADRGFGQSTSAAALALRLASWLPLAFMPASRWALASTAVHASAGSRGVCTLGAADSAAALVFWAATARPMSNVSASGNTANGQPR</sequence>
<name>Q2SWW6_BURTA</name>
<dbReference type="EMBL" id="CP000086">
    <property type="protein sequence ID" value="ABC38299.1"/>
    <property type="molecule type" value="Genomic_DNA"/>
</dbReference>
<protein>
    <submittedName>
        <fullName evidence="1">Transporter, putative</fullName>
    </submittedName>
</protein>
<organism evidence="1 2">
    <name type="scientific">Burkholderia thailandensis (strain ATCC 700388 / DSM 13276 / CCUG 48851 / CIP 106301 / E264)</name>
    <dbReference type="NCBI Taxonomy" id="271848"/>
    <lineage>
        <taxon>Bacteria</taxon>
        <taxon>Pseudomonadati</taxon>
        <taxon>Pseudomonadota</taxon>
        <taxon>Betaproteobacteria</taxon>
        <taxon>Burkholderiales</taxon>
        <taxon>Burkholderiaceae</taxon>
        <taxon>Burkholderia</taxon>
        <taxon>pseudomallei group</taxon>
    </lineage>
</organism>
<gene>
    <name evidence="1" type="ordered locus">BTH_I2059</name>
</gene>